<dbReference type="InterPro" id="IPR007694">
    <property type="entry name" value="DNA_helicase_DnaB-like_C"/>
</dbReference>
<dbReference type="GO" id="GO:0006269">
    <property type="term" value="P:DNA replication, synthesis of primer"/>
    <property type="evidence" value="ECO:0007669"/>
    <property type="project" value="UniProtKB-KW"/>
</dbReference>
<evidence type="ECO:0000313" key="13">
    <source>
        <dbReference type="EMBL" id="SUZ75486.1"/>
    </source>
</evidence>
<keyword evidence="2" id="KW-0639">Primosome</keyword>
<dbReference type="GO" id="GO:0003677">
    <property type="term" value="F:DNA binding"/>
    <property type="evidence" value="ECO:0007669"/>
    <property type="project" value="UniProtKB-KW"/>
</dbReference>
<evidence type="ECO:0000256" key="9">
    <source>
        <dbReference type="ARBA" id="ARBA00023235"/>
    </source>
</evidence>
<dbReference type="GO" id="GO:0016787">
    <property type="term" value="F:hydrolase activity"/>
    <property type="evidence" value="ECO:0007669"/>
    <property type="project" value="UniProtKB-KW"/>
</dbReference>
<evidence type="ECO:0000256" key="11">
    <source>
        <dbReference type="ARBA" id="ARBA00048954"/>
    </source>
</evidence>
<accession>A0A381Q842</accession>
<evidence type="ECO:0000259" key="12">
    <source>
        <dbReference type="PROSITE" id="PS51199"/>
    </source>
</evidence>
<keyword evidence="7" id="KW-0067">ATP-binding</keyword>
<dbReference type="CDD" id="cd00984">
    <property type="entry name" value="DnaB_C"/>
    <property type="match status" value="1"/>
</dbReference>
<dbReference type="InterPro" id="IPR007692">
    <property type="entry name" value="DNA_helicase_DnaB"/>
</dbReference>
<evidence type="ECO:0000256" key="4">
    <source>
        <dbReference type="ARBA" id="ARBA00022741"/>
    </source>
</evidence>
<evidence type="ECO:0000256" key="2">
    <source>
        <dbReference type="ARBA" id="ARBA00022515"/>
    </source>
</evidence>
<dbReference type="GO" id="GO:0005524">
    <property type="term" value="F:ATP binding"/>
    <property type="evidence" value="ECO:0007669"/>
    <property type="project" value="UniProtKB-KW"/>
</dbReference>
<gene>
    <name evidence="13" type="ORF">METZ01_LOCUS28340</name>
</gene>
<keyword evidence="6" id="KW-0347">Helicase</keyword>
<sequence>MKNPAPYLIDKENLKSKKFSDLPHNIDAEQQLLGAIIRNNNLVEKCINNRLENNHFFAKHHGLIYEKISKMTSSGKGASIVFLKTYFESDDEFNWDEYFETLVMNAAPNQLIDDLSIMIYDLALRRQLIDTAEFLEYTSYDLSQEDKTANDIIEETENKLFQIEESGKSEKGFIEFERSLIDSLDAAEAARKSPEALTGLSTGFSSLDKVVGGLQKSDLIILAGRPAMGKTALATNVAFNIAKNFDNNIREDKIQTNKDGDIISSGGVVAFFSLEMSAEQLTTRIISGESGISSKDIRSGNIKESDHTKYMKTGENLKSIPLYIDQTGSISIGVLATRARRLARTLKTSKNQDLALIVVDYIQLAVTSSGRYRDSRVQEIAEITQGLKTLAKDLKIPILALSQLSRQVESRDNKKPILSDLRESGAIEQDADIVMFVYREEYYLNNEQPPVGTEQHINWQARMDDVHGKADILVRKHRHGPTGEVTLQFNQTLTRFSDLAKEEHLPDRYE</sequence>
<dbReference type="EMBL" id="UINC01001247">
    <property type="protein sequence ID" value="SUZ75486.1"/>
    <property type="molecule type" value="Genomic_DNA"/>
</dbReference>
<dbReference type="InterPro" id="IPR027417">
    <property type="entry name" value="P-loop_NTPase"/>
</dbReference>
<keyword evidence="9" id="KW-0413">Isomerase</keyword>
<evidence type="ECO:0000256" key="6">
    <source>
        <dbReference type="ARBA" id="ARBA00022806"/>
    </source>
</evidence>
<keyword evidence="3" id="KW-0235">DNA replication</keyword>
<dbReference type="InterPro" id="IPR016136">
    <property type="entry name" value="DNA_helicase_N/primase_C"/>
</dbReference>
<evidence type="ECO:0000256" key="10">
    <source>
        <dbReference type="ARBA" id="ARBA00044969"/>
    </source>
</evidence>
<comment type="catalytic activity">
    <reaction evidence="11">
        <text>ATP + H2O = ADP + phosphate + H(+)</text>
        <dbReference type="Rhea" id="RHEA:13065"/>
        <dbReference type="ChEBI" id="CHEBI:15377"/>
        <dbReference type="ChEBI" id="CHEBI:15378"/>
        <dbReference type="ChEBI" id="CHEBI:30616"/>
        <dbReference type="ChEBI" id="CHEBI:43474"/>
        <dbReference type="ChEBI" id="CHEBI:456216"/>
        <dbReference type="EC" id="5.6.2.3"/>
    </reaction>
</comment>
<dbReference type="InterPro" id="IPR007693">
    <property type="entry name" value="DNA_helicase_DnaB-like_N"/>
</dbReference>
<evidence type="ECO:0000256" key="1">
    <source>
        <dbReference type="ARBA" id="ARBA00008428"/>
    </source>
</evidence>
<name>A0A381Q842_9ZZZZ</name>
<dbReference type="NCBIfam" id="NF006606">
    <property type="entry name" value="PRK09165.1"/>
    <property type="match status" value="1"/>
</dbReference>
<reference evidence="13" key="1">
    <citation type="submission" date="2018-05" db="EMBL/GenBank/DDBJ databases">
        <authorList>
            <person name="Lanie J.A."/>
            <person name="Ng W.-L."/>
            <person name="Kazmierczak K.M."/>
            <person name="Andrzejewski T.M."/>
            <person name="Davidsen T.M."/>
            <person name="Wayne K.J."/>
            <person name="Tettelin H."/>
            <person name="Glass J.I."/>
            <person name="Rusch D."/>
            <person name="Podicherti R."/>
            <person name="Tsui H.-C.T."/>
            <person name="Winkler M.E."/>
        </authorList>
    </citation>
    <scope>NUCLEOTIDE SEQUENCE</scope>
</reference>
<dbReference type="PANTHER" id="PTHR30153">
    <property type="entry name" value="REPLICATIVE DNA HELICASE DNAB"/>
    <property type="match status" value="1"/>
</dbReference>
<dbReference type="Gene3D" id="1.10.860.10">
    <property type="entry name" value="DNAb Helicase, Chain A"/>
    <property type="match status" value="1"/>
</dbReference>
<dbReference type="EC" id="5.6.2.3" evidence="10"/>
<dbReference type="PANTHER" id="PTHR30153:SF2">
    <property type="entry name" value="REPLICATIVE DNA HELICASE"/>
    <property type="match status" value="1"/>
</dbReference>
<proteinExistence type="inferred from homology"/>
<feature type="domain" description="SF4 helicase" evidence="12">
    <location>
        <begin position="193"/>
        <end position="503"/>
    </location>
</feature>
<dbReference type="GO" id="GO:1990077">
    <property type="term" value="C:primosome complex"/>
    <property type="evidence" value="ECO:0007669"/>
    <property type="project" value="UniProtKB-KW"/>
</dbReference>
<dbReference type="GO" id="GO:0005829">
    <property type="term" value="C:cytosol"/>
    <property type="evidence" value="ECO:0007669"/>
    <property type="project" value="TreeGrafter"/>
</dbReference>
<protein>
    <recommendedName>
        <fullName evidence="10">DNA 5'-3' helicase</fullName>
        <ecNumber evidence="10">5.6.2.3</ecNumber>
    </recommendedName>
</protein>
<dbReference type="SUPFAM" id="SSF52540">
    <property type="entry name" value="P-loop containing nucleoside triphosphate hydrolases"/>
    <property type="match status" value="1"/>
</dbReference>
<dbReference type="AlphaFoldDB" id="A0A381Q842"/>
<dbReference type="SUPFAM" id="SSF48024">
    <property type="entry name" value="N-terminal domain of DnaB helicase"/>
    <property type="match status" value="1"/>
</dbReference>
<comment type="similarity">
    <text evidence="1">Belongs to the helicase family. DnaB subfamily.</text>
</comment>
<evidence type="ECO:0000256" key="7">
    <source>
        <dbReference type="ARBA" id="ARBA00022840"/>
    </source>
</evidence>
<dbReference type="NCBIfam" id="TIGR00665">
    <property type="entry name" value="DnaB"/>
    <property type="match status" value="1"/>
</dbReference>
<keyword evidence="8" id="KW-0238">DNA-binding</keyword>
<evidence type="ECO:0000256" key="3">
    <source>
        <dbReference type="ARBA" id="ARBA00022705"/>
    </source>
</evidence>
<dbReference type="GO" id="GO:0043139">
    <property type="term" value="F:5'-3' DNA helicase activity"/>
    <property type="evidence" value="ECO:0007669"/>
    <property type="project" value="UniProtKB-EC"/>
</dbReference>
<dbReference type="PROSITE" id="PS51199">
    <property type="entry name" value="SF4_HELICASE"/>
    <property type="match status" value="1"/>
</dbReference>
<dbReference type="Pfam" id="PF00772">
    <property type="entry name" value="DnaB"/>
    <property type="match status" value="1"/>
</dbReference>
<keyword evidence="5" id="KW-0378">Hydrolase</keyword>
<dbReference type="Pfam" id="PF03796">
    <property type="entry name" value="DnaB_C"/>
    <property type="match status" value="1"/>
</dbReference>
<keyword evidence="4" id="KW-0547">Nucleotide-binding</keyword>
<dbReference type="InterPro" id="IPR036185">
    <property type="entry name" value="DNA_heli_DnaB-like_N_sf"/>
</dbReference>
<dbReference type="Gene3D" id="3.40.50.300">
    <property type="entry name" value="P-loop containing nucleotide triphosphate hydrolases"/>
    <property type="match status" value="1"/>
</dbReference>
<evidence type="ECO:0000256" key="5">
    <source>
        <dbReference type="ARBA" id="ARBA00022801"/>
    </source>
</evidence>
<evidence type="ECO:0000256" key="8">
    <source>
        <dbReference type="ARBA" id="ARBA00023125"/>
    </source>
</evidence>
<organism evidence="13">
    <name type="scientific">marine metagenome</name>
    <dbReference type="NCBI Taxonomy" id="408172"/>
    <lineage>
        <taxon>unclassified sequences</taxon>
        <taxon>metagenomes</taxon>
        <taxon>ecological metagenomes</taxon>
    </lineage>
</organism>